<organism evidence="3">
    <name type="scientific">Chromera velia CCMP2878</name>
    <dbReference type="NCBI Taxonomy" id="1169474"/>
    <lineage>
        <taxon>Eukaryota</taxon>
        <taxon>Sar</taxon>
        <taxon>Alveolata</taxon>
        <taxon>Colpodellida</taxon>
        <taxon>Chromeraceae</taxon>
        <taxon>Chromera</taxon>
    </lineage>
</organism>
<name>A0A0G4FM85_9ALVE</name>
<keyword evidence="2" id="KW-0732">Signal</keyword>
<keyword evidence="1" id="KW-0175">Coiled coil</keyword>
<evidence type="ECO:0000256" key="1">
    <source>
        <dbReference type="SAM" id="Coils"/>
    </source>
</evidence>
<feature type="coiled-coil region" evidence="1">
    <location>
        <begin position="430"/>
        <end position="503"/>
    </location>
</feature>
<dbReference type="Gene3D" id="1.10.287.1490">
    <property type="match status" value="1"/>
</dbReference>
<gene>
    <name evidence="3" type="ORF">Cvel_17667</name>
</gene>
<protein>
    <submittedName>
        <fullName evidence="3">Uncharacterized protein</fullName>
    </submittedName>
</protein>
<dbReference type="EMBL" id="CDMZ01000468">
    <property type="protein sequence ID" value="CEM14954.1"/>
    <property type="molecule type" value="Genomic_DNA"/>
</dbReference>
<feature type="signal peptide" evidence="2">
    <location>
        <begin position="1"/>
        <end position="17"/>
    </location>
</feature>
<feature type="chain" id="PRO_5005188973" evidence="2">
    <location>
        <begin position="18"/>
        <end position="685"/>
    </location>
</feature>
<evidence type="ECO:0000313" key="3">
    <source>
        <dbReference type="EMBL" id="CEM14954.1"/>
    </source>
</evidence>
<reference evidence="3" key="1">
    <citation type="submission" date="2014-11" db="EMBL/GenBank/DDBJ databases">
        <authorList>
            <person name="Otto D Thomas"/>
            <person name="Naeem Raeece"/>
        </authorList>
    </citation>
    <scope>NUCLEOTIDE SEQUENCE</scope>
</reference>
<dbReference type="VEuPathDB" id="CryptoDB:Cvel_17667"/>
<feature type="coiled-coil region" evidence="1">
    <location>
        <begin position="81"/>
        <end position="140"/>
    </location>
</feature>
<accession>A0A0G4FM85</accession>
<evidence type="ECO:0000256" key="2">
    <source>
        <dbReference type="SAM" id="SignalP"/>
    </source>
</evidence>
<dbReference type="PhylomeDB" id="A0A0G4FM85"/>
<proteinExistence type="predicted"/>
<dbReference type="AlphaFoldDB" id="A0A0G4FM85"/>
<sequence>MRFTVSVLALLFGAVVAQEVNRPVSKVINLLKDMKTALEQEQEADEGTFDKFNCWCKKNKKEKEEGIATAEQRIKDIIAFVDQAAATIERLEAEIKTLEKEIADNNASLQEAAAIRQRELDEFRKEEAELTEAITALKGAITVLSKHHTPSPAAFIDIATVLKHSMFKLGSRISADDQKALSSFLQNQNKGPGYLGSSATFRGAYAPQSGVIFGILNNMKEEFAKDLSDAQAEEAKKVEEYEALKKAKLDEIAADTAAKTEKEAQLSDTREKLATSKADSAASREALAADQKFLQDIVLKCGETESEWEERQKTRAAEMAAVAKAISVLSSDDAHDLFTRTFNPPASLLQKRVTRKVTKYQAQSVSNLIKRTAKRVGGPHQAQLLQLSNSLSSALAPFTKLLGKIDGMISGLQEEKADEIKHRDWCLAMIHENEKDTMTAEKEAKDLEAKIASLKETIETLAGEIAVLEEEVKAAQLSIQQASEDREAENDEFKASLKDAQETQKLLQSAVSVLKAYYQPALLQKSAEPTGKPLTYDGAYESTGLEAAPEGFDPYVNNEHGHGVIAMIDGIITQSATLEKELVNDEQAAQVAYEEFVKDLNTEITTKEKAITEKSDESATAKADKNKTEEDLASTQATLAELAKYSADVHYACDFTIKNFDIRQAAFQQEIEALQQAKAILKGMQ</sequence>